<dbReference type="Proteomes" id="UP000269721">
    <property type="component" value="Unassembled WGS sequence"/>
</dbReference>
<evidence type="ECO:0000256" key="3">
    <source>
        <dbReference type="ARBA" id="ARBA00022843"/>
    </source>
</evidence>
<dbReference type="Pfam" id="PF10557">
    <property type="entry name" value="Cullin_Nedd8"/>
    <property type="match status" value="1"/>
</dbReference>
<evidence type="ECO:0000313" key="8">
    <source>
        <dbReference type="Proteomes" id="UP000269721"/>
    </source>
</evidence>
<proteinExistence type="inferred from homology"/>
<reference evidence="8" key="1">
    <citation type="journal article" date="2018" name="Nat. Microbiol.">
        <title>Leveraging single-cell genomics to expand the fungal tree of life.</title>
        <authorList>
            <person name="Ahrendt S.R."/>
            <person name="Quandt C.A."/>
            <person name="Ciobanu D."/>
            <person name="Clum A."/>
            <person name="Salamov A."/>
            <person name="Andreopoulos B."/>
            <person name="Cheng J.F."/>
            <person name="Woyke T."/>
            <person name="Pelin A."/>
            <person name="Henrissat B."/>
            <person name="Reynolds N.K."/>
            <person name="Benny G.L."/>
            <person name="Smith M.E."/>
            <person name="James T.Y."/>
            <person name="Grigoriev I.V."/>
        </authorList>
    </citation>
    <scope>NUCLEOTIDE SEQUENCE [LARGE SCALE GENOMIC DNA]</scope>
</reference>
<dbReference type="Pfam" id="PF00888">
    <property type="entry name" value="Cullin"/>
    <property type="match status" value="1"/>
</dbReference>
<dbReference type="InterPro" id="IPR016159">
    <property type="entry name" value="Cullin_repeat-like_dom_sf"/>
</dbReference>
<organism evidence="7 8">
    <name type="scientific">Blyttiomyces helicus</name>
    <dbReference type="NCBI Taxonomy" id="388810"/>
    <lineage>
        <taxon>Eukaryota</taxon>
        <taxon>Fungi</taxon>
        <taxon>Fungi incertae sedis</taxon>
        <taxon>Chytridiomycota</taxon>
        <taxon>Chytridiomycota incertae sedis</taxon>
        <taxon>Chytridiomycetes</taxon>
        <taxon>Chytridiomycetes incertae sedis</taxon>
        <taxon>Blyttiomyces</taxon>
    </lineage>
</organism>
<dbReference type="FunFam" id="1.10.10.10:FF:000050">
    <property type="entry name" value="Cullin 4B"/>
    <property type="match status" value="1"/>
</dbReference>
<dbReference type="PANTHER" id="PTHR11932">
    <property type="entry name" value="CULLIN"/>
    <property type="match status" value="1"/>
</dbReference>
<evidence type="ECO:0000256" key="5">
    <source>
        <dbReference type="RuleBase" id="RU003829"/>
    </source>
</evidence>
<dbReference type="InterPro" id="IPR016157">
    <property type="entry name" value="Cullin_CS"/>
</dbReference>
<evidence type="ECO:0000313" key="7">
    <source>
        <dbReference type="EMBL" id="RKO83632.1"/>
    </source>
</evidence>
<dbReference type="InterPro" id="IPR036388">
    <property type="entry name" value="WH-like_DNA-bd_sf"/>
</dbReference>
<keyword evidence="3" id="KW-0832">Ubl conjugation</keyword>
<evidence type="ECO:0000259" key="6">
    <source>
        <dbReference type="PROSITE" id="PS50069"/>
    </source>
</evidence>
<dbReference type="InterPro" id="IPR036317">
    <property type="entry name" value="Cullin_homology_sf"/>
</dbReference>
<feature type="domain" description="Cullin family profile" evidence="6">
    <location>
        <begin position="44"/>
        <end position="283"/>
    </location>
</feature>
<dbReference type="PROSITE" id="PS50069">
    <property type="entry name" value="CULLIN_2"/>
    <property type="match status" value="1"/>
</dbReference>
<dbReference type="InterPro" id="IPR019559">
    <property type="entry name" value="Cullin_neddylation_domain"/>
</dbReference>
<dbReference type="EMBL" id="ML001013">
    <property type="protein sequence ID" value="RKO83632.1"/>
    <property type="molecule type" value="Genomic_DNA"/>
</dbReference>
<name>A0A4P9VWR5_9FUNG</name>
<dbReference type="SMART" id="SM00884">
    <property type="entry name" value="Cullin_Nedd8"/>
    <property type="match status" value="1"/>
</dbReference>
<dbReference type="InterPro" id="IPR036390">
    <property type="entry name" value="WH_DNA-bd_sf"/>
</dbReference>
<dbReference type="AlphaFoldDB" id="A0A4P9VWR5"/>
<dbReference type="GO" id="GO:0031625">
    <property type="term" value="F:ubiquitin protein ligase binding"/>
    <property type="evidence" value="ECO:0007669"/>
    <property type="project" value="InterPro"/>
</dbReference>
<dbReference type="Gene3D" id="3.30.230.130">
    <property type="entry name" value="Cullin, Chain C, Domain 2"/>
    <property type="match status" value="1"/>
</dbReference>
<dbReference type="Pfam" id="PF26557">
    <property type="entry name" value="Cullin_AB"/>
    <property type="match status" value="1"/>
</dbReference>
<sequence>MVEDLLKFKLRLDDVFSRAFQRADAFGNSLKESFENFINMRQNKPAELIAKFVDVKLRGEKGVSEDEMEAALDRCLVLFRFIQGKDVFEAFYKKDLAKRLLLSKSASFDAEKSMLGRLQSGILTSILYSTSEECGSGFTSKLEGMFKDIEISKDIMASCRQSQKYMEKLNGLELNVNVLTASFWPTYPPAEVLIPQELAECQEAFKTFYMGKHNGRKLTWQNSLGHCVLKSSFPNGKKELSVSIFQSIVLLLFNTSDTLTYEEIRAATGIDPKELGRTLQSLACGKVRALVKTPRSRDVSRTDSFQVNIAFEHQLFRIKINSIQLKETAEERQVTNERVFQDRQYAVDAAIVRIMKMRKQLLHTALITELFDQLKFAIKPADLKKRIESLIDRDYLERDATNSSMYVYVA</sequence>
<protein>
    <submittedName>
        <fullName evidence="7">Cullin family-domain-containing protein</fullName>
    </submittedName>
</protein>
<dbReference type="Gene3D" id="1.20.1310.10">
    <property type="entry name" value="Cullin Repeats"/>
    <property type="match status" value="2"/>
</dbReference>
<dbReference type="GO" id="GO:0031461">
    <property type="term" value="C:cullin-RING ubiquitin ligase complex"/>
    <property type="evidence" value="ECO:0007669"/>
    <property type="project" value="InterPro"/>
</dbReference>
<accession>A0A4P9VWR5</accession>
<gene>
    <name evidence="7" type="ORF">BDK51DRAFT_49920</name>
</gene>
<dbReference type="GO" id="GO:0006511">
    <property type="term" value="P:ubiquitin-dependent protein catabolic process"/>
    <property type="evidence" value="ECO:0007669"/>
    <property type="project" value="InterPro"/>
</dbReference>
<dbReference type="SUPFAM" id="SSF74788">
    <property type="entry name" value="Cullin repeat-like"/>
    <property type="match status" value="1"/>
</dbReference>
<dbReference type="SMART" id="SM00182">
    <property type="entry name" value="CULLIN"/>
    <property type="match status" value="1"/>
</dbReference>
<dbReference type="InterPro" id="IPR045093">
    <property type="entry name" value="Cullin"/>
</dbReference>
<keyword evidence="8" id="KW-1185">Reference proteome</keyword>
<evidence type="ECO:0000256" key="2">
    <source>
        <dbReference type="ARBA" id="ARBA00022499"/>
    </source>
</evidence>
<evidence type="ECO:0000256" key="4">
    <source>
        <dbReference type="PROSITE-ProRule" id="PRU00330"/>
    </source>
</evidence>
<evidence type="ECO:0000256" key="1">
    <source>
        <dbReference type="ARBA" id="ARBA00006019"/>
    </source>
</evidence>
<dbReference type="Gene3D" id="1.10.10.10">
    <property type="entry name" value="Winged helix-like DNA-binding domain superfamily/Winged helix DNA-binding domain"/>
    <property type="match status" value="1"/>
</dbReference>
<dbReference type="OrthoDB" id="2147896at2759"/>
<dbReference type="SUPFAM" id="SSF75632">
    <property type="entry name" value="Cullin homology domain"/>
    <property type="match status" value="1"/>
</dbReference>
<comment type="similarity">
    <text evidence="1 4 5">Belongs to the cullin family.</text>
</comment>
<dbReference type="FunFam" id="1.20.1310.10:FF:000002">
    <property type="entry name" value="cullin-3 isoform X1"/>
    <property type="match status" value="1"/>
</dbReference>
<dbReference type="InterPro" id="IPR001373">
    <property type="entry name" value="Cullin_N"/>
</dbReference>
<dbReference type="FunFam" id="3.30.230.130:FF:000001">
    <property type="entry name" value="Cullin 4A"/>
    <property type="match status" value="1"/>
</dbReference>
<dbReference type="InterPro" id="IPR016158">
    <property type="entry name" value="Cullin_homology"/>
</dbReference>
<dbReference type="InterPro" id="IPR059120">
    <property type="entry name" value="Cullin-like_AB"/>
</dbReference>
<dbReference type="SUPFAM" id="SSF46785">
    <property type="entry name" value="Winged helix' DNA-binding domain"/>
    <property type="match status" value="1"/>
</dbReference>
<keyword evidence="2" id="KW-1017">Isopeptide bond</keyword>
<dbReference type="PROSITE" id="PS01256">
    <property type="entry name" value="CULLIN_1"/>
    <property type="match status" value="1"/>
</dbReference>